<name>A0A1I2VPE3_9SPHI</name>
<dbReference type="EMBL" id="FOPP01000003">
    <property type="protein sequence ID" value="SFG91032.1"/>
    <property type="molecule type" value="Genomic_DNA"/>
</dbReference>
<dbReference type="AlphaFoldDB" id="A0A1I2VPE3"/>
<dbReference type="STRING" id="414048.SAMN04489864_103164"/>
<gene>
    <name evidence="1" type="ORF">SAMN04489864_103164</name>
</gene>
<proteinExistence type="predicted"/>
<dbReference type="Proteomes" id="UP000199666">
    <property type="component" value="Unassembled WGS sequence"/>
</dbReference>
<sequence>MQLKLPFVKVDVLNLQKRRNYRITKKIKLEDVQ</sequence>
<organism evidence="1 2">
    <name type="scientific">Pedobacter insulae</name>
    <dbReference type="NCBI Taxonomy" id="414048"/>
    <lineage>
        <taxon>Bacteria</taxon>
        <taxon>Pseudomonadati</taxon>
        <taxon>Bacteroidota</taxon>
        <taxon>Sphingobacteriia</taxon>
        <taxon>Sphingobacteriales</taxon>
        <taxon>Sphingobacteriaceae</taxon>
        <taxon>Pedobacter</taxon>
    </lineage>
</organism>
<keyword evidence="2" id="KW-1185">Reference proteome</keyword>
<reference evidence="1 2" key="1">
    <citation type="submission" date="2016-10" db="EMBL/GenBank/DDBJ databases">
        <authorList>
            <person name="de Groot N.N."/>
        </authorList>
    </citation>
    <scope>NUCLEOTIDE SEQUENCE [LARGE SCALE GENOMIC DNA]</scope>
    <source>
        <strain evidence="1 2">DSM 18684</strain>
    </source>
</reference>
<evidence type="ECO:0000313" key="1">
    <source>
        <dbReference type="EMBL" id="SFG91032.1"/>
    </source>
</evidence>
<accession>A0A1I2VPE3</accession>
<evidence type="ECO:0000313" key="2">
    <source>
        <dbReference type="Proteomes" id="UP000199666"/>
    </source>
</evidence>
<protein>
    <submittedName>
        <fullName evidence="1">Uncharacterized protein</fullName>
    </submittedName>
</protein>